<keyword evidence="3" id="KW-0472">Membrane</keyword>
<dbReference type="PANTHER" id="PTHR43649">
    <property type="entry name" value="ARABINOSE-BINDING PROTEIN-RELATED"/>
    <property type="match status" value="1"/>
</dbReference>
<evidence type="ECO:0000256" key="5">
    <source>
        <dbReference type="ARBA" id="ARBA00023288"/>
    </source>
</evidence>
<evidence type="ECO:0000256" key="1">
    <source>
        <dbReference type="ARBA" id="ARBA00022475"/>
    </source>
</evidence>
<feature type="region of interest" description="Disordered" evidence="6">
    <location>
        <begin position="19"/>
        <end position="38"/>
    </location>
</feature>
<keyword evidence="4" id="KW-0564">Palmitate</keyword>
<dbReference type="InterPro" id="IPR006059">
    <property type="entry name" value="SBP"/>
</dbReference>
<proteinExistence type="predicted"/>
<keyword evidence="5" id="KW-0449">Lipoprotein</keyword>
<evidence type="ECO:0000256" key="2">
    <source>
        <dbReference type="ARBA" id="ARBA00022729"/>
    </source>
</evidence>
<dbReference type="PANTHER" id="PTHR43649:SF33">
    <property type="entry name" value="POLYGALACTURONAN_RHAMNOGALACTURONAN-BINDING PROTEIN YTCQ"/>
    <property type="match status" value="1"/>
</dbReference>
<keyword evidence="1" id="KW-1003">Cell membrane</keyword>
<accession>A0A7C9LHZ1</accession>
<keyword evidence="2" id="KW-0732">Signal</keyword>
<protein>
    <submittedName>
        <fullName evidence="7">Extracellular solute-binding protein</fullName>
    </submittedName>
</protein>
<dbReference type="Gene3D" id="3.40.190.10">
    <property type="entry name" value="Periplasmic binding protein-like II"/>
    <property type="match status" value="1"/>
</dbReference>
<dbReference type="AlphaFoldDB" id="A0A7C9LHZ1"/>
<evidence type="ECO:0000256" key="6">
    <source>
        <dbReference type="SAM" id="MobiDB-lite"/>
    </source>
</evidence>
<dbReference type="Pfam" id="PF01547">
    <property type="entry name" value="SBP_bac_1"/>
    <property type="match status" value="1"/>
</dbReference>
<dbReference type="SUPFAM" id="SSF53850">
    <property type="entry name" value="Periplasmic binding protein-like II"/>
    <property type="match status" value="1"/>
</dbReference>
<evidence type="ECO:0000256" key="3">
    <source>
        <dbReference type="ARBA" id="ARBA00023136"/>
    </source>
</evidence>
<dbReference type="OrthoDB" id="2513534at2"/>
<dbReference type="Proteomes" id="UP000480122">
    <property type="component" value="Unassembled WGS sequence"/>
</dbReference>
<gene>
    <name evidence="7" type="ORF">GLX25_13325</name>
</gene>
<evidence type="ECO:0000313" key="8">
    <source>
        <dbReference type="Proteomes" id="UP000480122"/>
    </source>
</evidence>
<dbReference type="InterPro" id="IPR050490">
    <property type="entry name" value="Bact_solute-bd_prot1"/>
</dbReference>
<name>A0A7C9LHZ1_9MICO</name>
<reference evidence="7 8" key="1">
    <citation type="submission" date="2019-11" db="EMBL/GenBank/DDBJ databases">
        <title>Agromyces kandeliae sp. nov., isolated from mangrove soil.</title>
        <authorList>
            <person name="Wang R."/>
        </authorList>
    </citation>
    <scope>NUCLEOTIDE SEQUENCE [LARGE SCALE GENOMIC DNA]</scope>
    <source>
        <strain evidence="7 8">JCM 11431</strain>
    </source>
</reference>
<organism evidence="7 8">
    <name type="scientific">Agromyces luteolus</name>
    <dbReference type="NCBI Taxonomy" id="88373"/>
    <lineage>
        <taxon>Bacteria</taxon>
        <taxon>Bacillati</taxon>
        <taxon>Actinomycetota</taxon>
        <taxon>Actinomycetes</taxon>
        <taxon>Micrococcales</taxon>
        <taxon>Microbacteriaceae</taxon>
        <taxon>Agromyces</taxon>
    </lineage>
</organism>
<evidence type="ECO:0000256" key="4">
    <source>
        <dbReference type="ARBA" id="ARBA00023139"/>
    </source>
</evidence>
<keyword evidence="8" id="KW-1185">Reference proteome</keyword>
<evidence type="ECO:0000313" key="7">
    <source>
        <dbReference type="EMBL" id="MUN08095.1"/>
    </source>
</evidence>
<comment type="caution">
    <text evidence="7">The sequence shown here is derived from an EMBL/GenBank/DDBJ whole genome shotgun (WGS) entry which is preliminary data.</text>
</comment>
<dbReference type="EMBL" id="WODA01000023">
    <property type="protein sequence ID" value="MUN08095.1"/>
    <property type="molecule type" value="Genomic_DNA"/>
</dbReference>
<sequence>MIFSCIFVRRMMYSLQAHPGRAQSSETPTRTGMRDMSQHSSFRRRATRLITTGAVVATGLLVLSACSTGAEEGGDSEYGFAAAEQVADSPITVWVDASREPAVTAFQEAYPDIDVVLETYDGNAGGSGSFQSKISLMDQAGDGWPDVVFSTQQNDAIWASKDTPNGEAGFAAPLNEGFIDQEFLDGFADGSLDYATIDGTVYGLRNDLAQTVFYYNQKLLDEFGYEVPTTWEEYAELGDQLAAEHPGYILGSMGDSFMTYIYYGGSESPVFQSPEAGVFHSDTSDENAQKISEIIDGMLENGTLVQDSFFSAEFAANYADKLVGVPGPVWYTGAIFQGGLATPAGEIGVAPPLSWEGGDVAAGNVGGGIWYASRHSENLEAVKTFLEFVTSADEFQVEASSGYPAYTSAAEKWLDKQAEAGYFVNDDFKTVMSDAAGQIWGGWNVTPWSPETAWAKVVIPGMAEGESVVSLLPAWQTELENEATVNGYTVE</sequence>